<dbReference type="AlphaFoldDB" id="A0A380TKW3"/>
<gene>
    <name evidence="1" type="ORF">DF3PB_6370004</name>
</gene>
<dbReference type="Gene3D" id="1.10.8.590">
    <property type="match status" value="1"/>
</dbReference>
<name>A0A380TKW3_9ZZZZ</name>
<sequence length="43" mass="4491">MVRNLRNLFGRAGLSAQEVRTLRGIISCLVAGPRRPRGGGGGA</sequence>
<organism evidence="1">
    <name type="scientific">metagenome</name>
    <dbReference type="NCBI Taxonomy" id="256318"/>
    <lineage>
        <taxon>unclassified sequences</taxon>
        <taxon>metagenomes</taxon>
    </lineage>
</organism>
<protein>
    <submittedName>
        <fullName evidence="1">Uncharacterized protein</fullName>
    </submittedName>
</protein>
<proteinExistence type="predicted"/>
<dbReference type="EMBL" id="UIDG01000598">
    <property type="protein sequence ID" value="SUS08343.1"/>
    <property type="molecule type" value="Genomic_DNA"/>
</dbReference>
<evidence type="ECO:0000313" key="1">
    <source>
        <dbReference type="EMBL" id="SUS08343.1"/>
    </source>
</evidence>
<reference evidence="1" key="1">
    <citation type="submission" date="2018-07" db="EMBL/GenBank/DDBJ databases">
        <authorList>
            <person name="Quirk P.G."/>
            <person name="Krulwich T.A."/>
        </authorList>
    </citation>
    <scope>NUCLEOTIDE SEQUENCE</scope>
</reference>
<accession>A0A380TKW3</accession>